<sequence>MELSRTAKSFTESVIREMTRICDSVGGINLSQGFPDFPTKEEIKNAAVRAIMDDVNQYSVTFGSPNLRSAIAKKVKSFNKIEVDPEEEITITCGATEAMLCTLKAVINPGDEVIIFEPYYENYGPDVILSGAKAKYITLHPPKWEFDYEELANAFNSNTKAIIINTPNNPTGKVFTRKELEYIAELCNEFNAIAICDEIYEHITYDDTRHISIASLPNMANRTVTINSASKTYSVTGWRVGWAIACPEITKLIRTVHDFTTVGAPSPLQEAVAFCMELKNDYYEQLRNHYFEARNYIHDALVECGFKLYETNGAYYFLVNCDELMNKYSISDDFEFSKFLIEKTGIATVPGTSFYTDKTKGNRQVRFCYCKSWDTLYESGKRLRKLID</sequence>
<comment type="similarity">
    <text evidence="2 6">Belongs to the class-I pyridoxal-phosphate-dependent aminotransferase family.</text>
</comment>
<dbReference type="InterPro" id="IPR015422">
    <property type="entry name" value="PyrdxlP-dep_Trfase_small"/>
</dbReference>
<dbReference type="Gene3D" id="3.40.640.10">
    <property type="entry name" value="Type I PLP-dependent aspartate aminotransferase-like (Major domain)"/>
    <property type="match status" value="1"/>
</dbReference>
<evidence type="ECO:0000256" key="1">
    <source>
        <dbReference type="ARBA" id="ARBA00001933"/>
    </source>
</evidence>
<dbReference type="AlphaFoldDB" id="F1TBN0"/>
<evidence type="ECO:0000256" key="4">
    <source>
        <dbReference type="ARBA" id="ARBA00022679"/>
    </source>
</evidence>
<evidence type="ECO:0000313" key="9">
    <source>
        <dbReference type="Proteomes" id="UP000003860"/>
    </source>
</evidence>
<dbReference type="EMBL" id="ACXX02000004">
    <property type="protein sequence ID" value="EGD48434.1"/>
    <property type="molecule type" value="Genomic_DNA"/>
</dbReference>
<reference evidence="8" key="2">
    <citation type="submission" date="2011-01" db="EMBL/GenBank/DDBJ databases">
        <title>The Non-contiguous Finished genome of Clostridium papyrosolvens.</title>
        <authorList>
            <person name="Lucas S."/>
            <person name="Copeland A."/>
            <person name="Lapidus A."/>
            <person name="Cheng J.-F."/>
            <person name="Goodwin L."/>
            <person name="Pitluck S."/>
            <person name="Misra M."/>
            <person name="Chertkov O."/>
            <person name="Detter J.C."/>
            <person name="Han C."/>
            <person name="Tapia R."/>
            <person name="Land M."/>
            <person name="Hauser L."/>
            <person name="Kyrpides N."/>
            <person name="Ivanova N."/>
            <person name="Pagani I."/>
            <person name="Mouttaki H."/>
            <person name="He Z."/>
            <person name="Zhou J."/>
            <person name="Hemme C.L."/>
            <person name="Woyke T."/>
        </authorList>
    </citation>
    <scope>NUCLEOTIDE SEQUENCE [LARGE SCALE GENOMIC DNA]</scope>
    <source>
        <strain evidence="8">DSM 2782</strain>
    </source>
</reference>
<dbReference type="Gene3D" id="3.90.1150.10">
    <property type="entry name" value="Aspartate Aminotransferase, domain 1"/>
    <property type="match status" value="1"/>
</dbReference>
<dbReference type="GO" id="GO:0030170">
    <property type="term" value="F:pyridoxal phosphate binding"/>
    <property type="evidence" value="ECO:0007669"/>
    <property type="project" value="InterPro"/>
</dbReference>
<evidence type="ECO:0000256" key="5">
    <source>
        <dbReference type="ARBA" id="ARBA00022898"/>
    </source>
</evidence>
<keyword evidence="9" id="KW-1185">Reference proteome</keyword>
<proteinExistence type="inferred from homology"/>
<keyword evidence="5" id="KW-0663">Pyridoxal phosphate</keyword>
<evidence type="ECO:0000313" key="8">
    <source>
        <dbReference type="EMBL" id="EGD48434.1"/>
    </source>
</evidence>
<dbReference type="Proteomes" id="UP000003860">
    <property type="component" value="Unassembled WGS sequence"/>
</dbReference>
<dbReference type="RefSeq" id="WP_004618597.1">
    <property type="nucleotide sequence ID" value="NZ_ACXX02000004.1"/>
</dbReference>
<dbReference type="eggNOG" id="COG0436">
    <property type="taxonomic scope" value="Bacteria"/>
</dbReference>
<accession>F1TBN0</accession>
<protein>
    <recommendedName>
        <fullName evidence="6">Aminotransferase</fullName>
        <ecNumber evidence="6">2.6.1.-</ecNumber>
    </recommendedName>
</protein>
<dbReference type="STRING" id="588581.Cpap_2587"/>
<keyword evidence="3 6" id="KW-0032">Aminotransferase</keyword>
<dbReference type="PROSITE" id="PS00105">
    <property type="entry name" value="AA_TRANSFER_CLASS_1"/>
    <property type="match status" value="1"/>
</dbReference>
<dbReference type="PANTHER" id="PTHR43807:SF12">
    <property type="entry name" value="AMINOTRANSFERASE, CLASSES I AND II FAMILY PROTEIN, EXPRESSED"/>
    <property type="match status" value="1"/>
</dbReference>
<comment type="cofactor">
    <cofactor evidence="1 6">
        <name>pyridoxal 5'-phosphate</name>
        <dbReference type="ChEBI" id="CHEBI:597326"/>
    </cofactor>
</comment>
<dbReference type="InterPro" id="IPR051326">
    <property type="entry name" value="Kynurenine-oxoglutarate_AT"/>
</dbReference>
<dbReference type="InterPro" id="IPR015424">
    <property type="entry name" value="PyrdxlP-dep_Trfase"/>
</dbReference>
<evidence type="ECO:0000256" key="6">
    <source>
        <dbReference type="RuleBase" id="RU000481"/>
    </source>
</evidence>
<keyword evidence="4 6" id="KW-0808">Transferase</keyword>
<dbReference type="InterPro" id="IPR004839">
    <property type="entry name" value="Aminotransferase_I/II_large"/>
</dbReference>
<evidence type="ECO:0000256" key="2">
    <source>
        <dbReference type="ARBA" id="ARBA00007441"/>
    </source>
</evidence>
<dbReference type="InterPro" id="IPR004838">
    <property type="entry name" value="NHTrfase_class1_PyrdxlP-BS"/>
</dbReference>
<name>F1TBN0_9FIRM</name>
<comment type="caution">
    <text evidence="8">The sequence shown here is derived from an EMBL/GenBank/DDBJ whole genome shotgun (WGS) entry which is preliminary data.</text>
</comment>
<dbReference type="GO" id="GO:0005737">
    <property type="term" value="C:cytoplasm"/>
    <property type="evidence" value="ECO:0007669"/>
    <property type="project" value="TreeGrafter"/>
</dbReference>
<dbReference type="Pfam" id="PF00155">
    <property type="entry name" value="Aminotran_1_2"/>
    <property type="match status" value="1"/>
</dbReference>
<dbReference type="CDD" id="cd00609">
    <property type="entry name" value="AAT_like"/>
    <property type="match status" value="1"/>
</dbReference>
<evidence type="ECO:0000256" key="3">
    <source>
        <dbReference type="ARBA" id="ARBA00022576"/>
    </source>
</evidence>
<dbReference type="GO" id="GO:0016212">
    <property type="term" value="F:kynurenine-oxoglutarate transaminase activity"/>
    <property type="evidence" value="ECO:0007669"/>
    <property type="project" value="TreeGrafter"/>
</dbReference>
<gene>
    <name evidence="8" type="ORF">Cpap_2587</name>
</gene>
<dbReference type="SUPFAM" id="SSF53383">
    <property type="entry name" value="PLP-dependent transferases"/>
    <property type="match status" value="1"/>
</dbReference>
<organism evidence="8 9">
    <name type="scientific">Ruminiclostridium papyrosolvens DSM 2782</name>
    <dbReference type="NCBI Taxonomy" id="588581"/>
    <lineage>
        <taxon>Bacteria</taxon>
        <taxon>Bacillati</taxon>
        <taxon>Bacillota</taxon>
        <taxon>Clostridia</taxon>
        <taxon>Eubacteriales</taxon>
        <taxon>Oscillospiraceae</taxon>
        <taxon>Ruminiclostridium</taxon>
    </lineage>
</organism>
<dbReference type="InterPro" id="IPR015421">
    <property type="entry name" value="PyrdxlP-dep_Trfase_major"/>
</dbReference>
<dbReference type="FunFam" id="3.40.640.10:FF:000024">
    <property type="entry name" value="Kynurenine--oxoglutarate transaminase 3"/>
    <property type="match status" value="1"/>
</dbReference>
<dbReference type="OrthoDB" id="9802328at2"/>
<evidence type="ECO:0000259" key="7">
    <source>
        <dbReference type="Pfam" id="PF00155"/>
    </source>
</evidence>
<dbReference type="EC" id="2.6.1.-" evidence="6"/>
<feature type="domain" description="Aminotransferase class I/classII large" evidence="7">
    <location>
        <begin position="27"/>
        <end position="369"/>
    </location>
</feature>
<reference evidence="8" key="1">
    <citation type="submission" date="2009-07" db="EMBL/GenBank/DDBJ databases">
        <authorList>
            <consortium name="US DOE Joint Genome Institute (JGI-PGF)"/>
            <person name="Lucas S."/>
            <person name="Copeland A."/>
            <person name="Lapidus A."/>
            <person name="Glavina del Rio T."/>
            <person name="Tice H."/>
            <person name="Bruce D."/>
            <person name="Goodwin L."/>
            <person name="Pitluck S."/>
            <person name="Larimer F."/>
            <person name="Land M.L."/>
            <person name="Mouttaki H."/>
            <person name="He Z."/>
            <person name="Zhou J."/>
            <person name="Hemme C.L."/>
        </authorList>
    </citation>
    <scope>NUCLEOTIDE SEQUENCE</scope>
    <source>
        <strain evidence="8">DSM 2782</strain>
    </source>
</reference>
<dbReference type="PANTHER" id="PTHR43807">
    <property type="entry name" value="FI04487P"/>
    <property type="match status" value="1"/>
</dbReference>